<reference evidence="5" key="2">
    <citation type="journal article" date="2021" name="PeerJ">
        <title>Extensive microbial diversity within the chicken gut microbiome revealed by metagenomics and culture.</title>
        <authorList>
            <person name="Gilroy R."/>
            <person name="Ravi A."/>
            <person name="Getino M."/>
            <person name="Pursley I."/>
            <person name="Horton D.L."/>
            <person name="Alikhan N.F."/>
            <person name="Baker D."/>
            <person name="Gharbi K."/>
            <person name="Hall N."/>
            <person name="Watson M."/>
            <person name="Adriaenssens E.M."/>
            <person name="Foster-Nyarko E."/>
            <person name="Jarju S."/>
            <person name="Secka A."/>
            <person name="Antonio M."/>
            <person name="Oren A."/>
            <person name="Chaudhuri R.R."/>
            <person name="La Ragione R."/>
            <person name="Hildebrand F."/>
            <person name="Pallen M.J."/>
        </authorList>
    </citation>
    <scope>NUCLEOTIDE SEQUENCE</scope>
    <source>
        <strain evidence="5">13766</strain>
    </source>
</reference>
<dbReference type="GO" id="GO:0043565">
    <property type="term" value="F:sequence-specific DNA binding"/>
    <property type="evidence" value="ECO:0007669"/>
    <property type="project" value="InterPro"/>
</dbReference>
<proteinExistence type="predicted"/>
<dbReference type="SMART" id="SM00342">
    <property type="entry name" value="HTH_ARAC"/>
    <property type="match status" value="1"/>
</dbReference>
<evidence type="ECO:0000256" key="3">
    <source>
        <dbReference type="ARBA" id="ARBA00023163"/>
    </source>
</evidence>
<dbReference type="Pfam" id="PF12833">
    <property type="entry name" value="HTH_18"/>
    <property type="match status" value="1"/>
</dbReference>
<evidence type="ECO:0000256" key="1">
    <source>
        <dbReference type="ARBA" id="ARBA00023015"/>
    </source>
</evidence>
<keyword evidence="1" id="KW-0805">Transcription regulation</keyword>
<gene>
    <name evidence="5" type="ORF">IAA84_02105</name>
</gene>
<dbReference type="PANTHER" id="PTHR46796:SF7">
    <property type="entry name" value="ARAC FAMILY TRANSCRIPTIONAL REGULATOR"/>
    <property type="match status" value="1"/>
</dbReference>
<dbReference type="InterPro" id="IPR018060">
    <property type="entry name" value="HTH_AraC"/>
</dbReference>
<comment type="caution">
    <text evidence="5">The sequence shown here is derived from an EMBL/GenBank/DDBJ whole genome shotgun (WGS) entry which is preliminary data.</text>
</comment>
<dbReference type="GO" id="GO:0003700">
    <property type="term" value="F:DNA-binding transcription factor activity"/>
    <property type="evidence" value="ECO:0007669"/>
    <property type="project" value="InterPro"/>
</dbReference>
<evidence type="ECO:0000313" key="5">
    <source>
        <dbReference type="EMBL" id="HIS91790.1"/>
    </source>
</evidence>
<dbReference type="AlphaFoldDB" id="A0A9D1FZJ5"/>
<dbReference type="Gene3D" id="1.10.10.60">
    <property type="entry name" value="Homeodomain-like"/>
    <property type="match status" value="2"/>
</dbReference>
<dbReference type="InterPro" id="IPR009057">
    <property type="entry name" value="Homeodomain-like_sf"/>
</dbReference>
<dbReference type="Proteomes" id="UP000824140">
    <property type="component" value="Unassembled WGS sequence"/>
</dbReference>
<evidence type="ECO:0000259" key="4">
    <source>
        <dbReference type="PROSITE" id="PS01124"/>
    </source>
</evidence>
<keyword evidence="3" id="KW-0804">Transcription</keyword>
<feature type="domain" description="HTH araC/xylS-type" evidence="4">
    <location>
        <begin position="145"/>
        <end position="243"/>
    </location>
</feature>
<accession>A0A9D1FZJ5</accession>
<reference evidence="5" key="1">
    <citation type="submission" date="2020-10" db="EMBL/GenBank/DDBJ databases">
        <authorList>
            <person name="Gilroy R."/>
        </authorList>
    </citation>
    <scope>NUCLEOTIDE SEQUENCE</scope>
    <source>
        <strain evidence="5">13766</strain>
    </source>
</reference>
<dbReference type="EMBL" id="DVJN01000039">
    <property type="protein sequence ID" value="HIS91790.1"/>
    <property type="molecule type" value="Genomic_DNA"/>
</dbReference>
<dbReference type="PROSITE" id="PS00041">
    <property type="entry name" value="HTH_ARAC_FAMILY_1"/>
    <property type="match status" value="1"/>
</dbReference>
<protein>
    <submittedName>
        <fullName evidence="5">Helix-turn-helix transcriptional regulator</fullName>
    </submittedName>
</protein>
<dbReference type="PANTHER" id="PTHR46796">
    <property type="entry name" value="HTH-TYPE TRANSCRIPTIONAL ACTIVATOR RHAS-RELATED"/>
    <property type="match status" value="1"/>
</dbReference>
<dbReference type="PROSITE" id="PS01124">
    <property type="entry name" value="HTH_ARAC_FAMILY_2"/>
    <property type="match status" value="1"/>
</dbReference>
<sequence length="243" mass="27557">MWIPIITQYLSVLSVHDETGHILDMRDRYCATLIFPLKGRIRFSADECVTLADGTHPIYLSRGTCYRNECLEEARSIMFNFQDDIAPGTIESLPPAPAGAVSEAYWSIQKAQGDTCALALILSCLYRLLYQVLGNAEHEKGDLLAPALEMMRCRFCESGLMLDDLASAAHISKVYLGKCFVARYGQSPMRYLREIRMRHAVDYLRERRPVGEVARLVGYTDIFQFSRAFKQHFGVPPSRFDEG</sequence>
<dbReference type="InterPro" id="IPR018062">
    <property type="entry name" value="HTH_AraC-typ_CS"/>
</dbReference>
<organism evidence="5 6">
    <name type="scientific">Candidatus Alectryocaccomicrobium excrementavium</name>
    <dbReference type="NCBI Taxonomy" id="2840668"/>
    <lineage>
        <taxon>Bacteria</taxon>
        <taxon>Bacillati</taxon>
        <taxon>Bacillota</taxon>
        <taxon>Clostridia</taxon>
        <taxon>Candidatus Alectryocaccomicrobium</taxon>
    </lineage>
</organism>
<dbReference type="PRINTS" id="PR00032">
    <property type="entry name" value="HTHARAC"/>
</dbReference>
<dbReference type="InterPro" id="IPR050204">
    <property type="entry name" value="AraC_XylS_family_regulators"/>
</dbReference>
<keyword evidence="2" id="KW-0238">DNA-binding</keyword>
<dbReference type="InterPro" id="IPR020449">
    <property type="entry name" value="Tscrpt_reg_AraC-type_HTH"/>
</dbReference>
<evidence type="ECO:0000256" key="2">
    <source>
        <dbReference type="ARBA" id="ARBA00023125"/>
    </source>
</evidence>
<evidence type="ECO:0000313" key="6">
    <source>
        <dbReference type="Proteomes" id="UP000824140"/>
    </source>
</evidence>
<name>A0A9D1FZJ5_9FIRM</name>
<dbReference type="SUPFAM" id="SSF46689">
    <property type="entry name" value="Homeodomain-like"/>
    <property type="match status" value="1"/>
</dbReference>